<dbReference type="AlphaFoldDB" id="C7N0W7"/>
<gene>
    <name evidence="2" type="ordered locus">Shel_01210</name>
</gene>
<dbReference type="Proteomes" id="UP000002026">
    <property type="component" value="Chromosome"/>
</dbReference>
<sequence>MARSARQQSESGYHHVMMRGIGRQLLFENNDERNAFLDIVRRYRDAMNISVIAWCLMDNHIHLLLKDNEGNLSKAMQRIAVTFAQFHNKNADHVGHVFENRFKSKPIESDAQLLACLRYIHDNPAKAGICAADVYPWSSFREYVCGGELTDTDLVLDMLGGREAFLDFSHAAASAYDEPGKPMRMADEDAHTAMRTVLGEAGMYDLEYGSKEKRDAALRMLKGAGLTVRQIERLTGIGRSTIQRA</sequence>
<dbReference type="Pfam" id="PF01797">
    <property type="entry name" value="Y1_Tnp"/>
    <property type="match status" value="1"/>
</dbReference>
<proteinExistence type="predicted"/>
<feature type="domain" description="Transposase IS200-like" evidence="1">
    <location>
        <begin position="9"/>
        <end position="123"/>
    </location>
</feature>
<evidence type="ECO:0000313" key="3">
    <source>
        <dbReference type="Proteomes" id="UP000002026"/>
    </source>
</evidence>
<dbReference type="PANTHER" id="PTHR34322:SF2">
    <property type="entry name" value="TRANSPOSASE IS200-LIKE DOMAIN-CONTAINING PROTEIN"/>
    <property type="match status" value="1"/>
</dbReference>
<protein>
    <submittedName>
        <fullName evidence="2">Transposase</fullName>
    </submittedName>
</protein>
<dbReference type="GO" id="GO:0004803">
    <property type="term" value="F:transposase activity"/>
    <property type="evidence" value="ECO:0007669"/>
    <property type="project" value="InterPro"/>
</dbReference>
<dbReference type="EMBL" id="CP001684">
    <property type="protein sequence ID" value="ACV21195.1"/>
    <property type="molecule type" value="Genomic_DNA"/>
</dbReference>
<dbReference type="KEGG" id="shi:Shel_01210"/>
<name>C7N0W7_SLAHD</name>
<reference evidence="2 3" key="1">
    <citation type="journal article" date="2009" name="Stand. Genomic Sci.">
        <title>Complete genome sequence of Slackia heliotrinireducens type strain (RHS 1).</title>
        <authorList>
            <person name="Pukall R."/>
            <person name="Lapidus A."/>
            <person name="Nolan M."/>
            <person name="Copeland A."/>
            <person name="Glavina Del Rio T."/>
            <person name="Lucas S."/>
            <person name="Chen F."/>
            <person name="Tice H."/>
            <person name="Cheng J.F."/>
            <person name="Chertkov O."/>
            <person name="Bruce D."/>
            <person name="Goodwin L."/>
            <person name="Kuske C."/>
            <person name="Brettin T."/>
            <person name="Detter J.C."/>
            <person name="Han C."/>
            <person name="Pitluck S."/>
            <person name="Pati A."/>
            <person name="Mavrommatis K."/>
            <person name="Ivanova N."/>
            <person name="Ovchinnikova G."/>
            <person name="Chen A."/>
            <person name="Palaniappan K."/>
            <person name="Schneider S."/>
            <person name="Rohde M."/>
            <person name="Chain P."/>
            <person name="D'haeseleer P."/>
            <person name="Goker M."/>
            <person name="Bristow J."/>
            <person name="Eisen J.A."/>
            <person name="Markowitz V."/>
            <person name="Kyrpides N.C."/>
            <person name="Klenk H.P."/>
            <person name="Hugenholtz P."/>
        </authorList>
    </citation>
    <scope>NUCLEOTIDE SEQUENCE [LARGE SCALE GENOMIC DNA]</scope>
    <source>
        <strain evidence="3">ATCC 29202 / DSM 20476 / NCTC 11029 / RHS 1</strain>
    </source>
</reference>
<dbReference type="PANTHER" id="PTHR34322">
    <property type="entry name" value="TRANSPOSASE, Y1_TNP DOMAIN-CONTAINING"/>
    <property type="match status" value="1"/>
</dbReference>
<dbReference type="InterPro" id="IPR036515">
    <property type="entry name" value="Transposase_17_sf"/>
</dbReference>
<keyword evidence="3" id="KW-1185">Reference proteome</keyword>
<dbReference type="Gene3D" id="3.30.70.1290">
    <property type="entry name" value="Transposase IS200-like"/>
    <property type="match status" value="1"/>
</dbReference>
<evidence type="ECO:0000313" key="2">
    <source>
        <dbReference type="EMBL" id="ACV21195.1"/>
    </source>
</evidence>
<dbReference type="RefSeq" id="WP_012797306.1">
    <property type="nucleotide sequence ID" value="NC_013165.1"/>
</dbReference>
<accession>C7N0W7</accession>
<dbReference type="GO" id="GO:0006313">
    <property type="term" value="P:DNA transposition"/>
    <property type="evidence" value="ECO:0007669"/>
    <property type="project" value="InterPro"/>
</dbReference>
<dbReference type="SMART" id="SM01321">
    <property type="entry name" value="Y1_Tnp"/>
    <property type="match status" value="1"/>
</dbReference>
<organism evidence="2 3">
    <name type="scientific">Slackia heliotrinireducens (strain ATCC 29202 / DSM 20476 / NCTC 11029 / RHS 1)</name>
    <name type="common">Peptococcus heliotrinreducens</name>
    <dbReference type="NCBI Taxonomy" id="471855"/>
    <lineage>
        <taxon>Bacteria</taxon>
        <taxon>Bacillati</taxon>
        <taxon>Actinomycetota</taxon>
        <taxon>Coriobacteriia</taxon>
        <taxon>Eggerthellales</taxon>
        <taxon>Eggerthellaceae</taxon>
        <taxon>Slackia</taxon>
    </lineage>
</organism>
<dbReference type="HOGENOM" id="CLU_068226_0_2_11"/>
<dbReference type="eggNOG" id="COG1943">
    <property type="taxonomic scope" value="Bacteria"/>
</dbReference>
<evidence type="ECO:0000259" key="1">
    <source>
        <dbReference type="SMART" id="SM01321"/>
    </source>
</evidence>
<dbReference type="GO" id="GO:0003677">
    <property type="term" value="F:DNA binding"/>
    <property type="evidence" value="ECO:0007669"/>
    <property type="project" value="InterPro"/>
</dbReference>
<dbReference type="InterPro" id="IPR002686">
    <property type="entry name" value="Transposase_17"/>
</dbReference>
<dbReference type="SUPFAM" id="SSF143422">
    <property type="entry name" value="Transposase IS200-like"/>
    <property type="match status" value="1"/>
</dbReference>